<sequence>RRAQGANTQAMSFGRSRARLFPASTPTVTFDDVAGVEEAKQELHEVVDFLKSREKFQSLGARIPKGMLLIGPPGTGKTLLARAIAGEAGVPFFSISGSEFVEMFVGVGASRVRDLFEQAKRNTPCIIFIDEIDAVGRHRGAGLGGGHDEREQTLNQILVEMDGFDTDTSVIVLAATNRPDILDPALLRPGRFDRRVILDRPDINGRTAILKVHSNGKPLDKSVDLEVLAKQTAGFSGADLA</sequence>
<evidence type="ECO:0000256" key="3">
    <source>
        <dbReference type="ARBA" id="ARBA00022670"/>
    </source>
</evidence>
<dbReference type="InterPro" id="IPR003593">
    <property type="entry name" value="AAA+_ATPase"/>
</dbReference>
<keyword evidence="4" id="KW-0479">Metal-binding</keyword>
<dbReference type="InterPro" id="IPR027417">
    <property type="entry name" value="P-loop_NTPase"/>
</dbReference>
<dbReference type="Gene3D" id="1.10.8.60">
    <property type="match status" value="1"/>
</dbReference>
<evidence type="ECO:0000256" key="2">
    <source>
        <dbReference type="ARBA" id="ARBA00010044"/>
    </source>
</evidence>
<keyword evidence="5" id="KW-0547">Nucleotide-binding</keyword>
<feature type="non-terminal residue" evidence="11">
    <location>
        <position position="1"/>
    </location>
</feature>
<dbReference type="SUPFAM" id="SSF52540">
    <property type="entry name" value="P-loop containing nucleoside triphosphate hydrolases"/>
    <property type="match status" value="1"/>
</dbReference>
<evidence type="ECO:0000256" key="7">
    <source>
        <dbReference type="ARBA" id="ARBA00022833"/>
    </source>
</evidence>
<comment type="cofactor">
    <cofactor evidence="1">
        <name>Zn(2+)</name>
        <dbReference type="ChEBI" id="CHEBI:29105"/>
    </cofactor>
</comment>
<dbReference type="GO" id="GO:0008237">
    <property type="term" value="F:metallopeptidase activity"/>
    <property type="evidence" value="ECO:0007669"/>
    <property type="project" value="UniProtKB-KW"/>
</dbReference>
<comment type="similarity">
    <text evidence="2">In the C-terminal section; belongs to the peptidase M41 family.</text>
</comment>
<gene>
    <name evidence="11" type="ORF">S06H3_11062</name>
</gene>
<dbReference type="InterPro" id="IPR003959">
    <property type="entry name" value="ATPase_AAA_core"/>
</dbReference>
<dbReference type="EMBL" id="BARV01005269">
    <property type="protein sequence ID" value="GAI13178.1"/>
    <property type="molecule type" value="Genomic_DNA"/>
</dbReference>
<evidence type="ECO:0000256" key="9">
    <source>
        <dbReference type="ARBA" id="ARBA00023049"/>
    </source>
</evidence>
<feature type="non-terminal residue" evidence="11">
    <location>
        <position position="241"/>
    </location>
</feature>
<proteinExistence type="inferred from homology"/>
<dbReference type="GO" id="GO:0030163">
    <property type="term" value="P:protein catabolic process"/>
    <property type="evidence" value="ECO:0007669"/>
    <property type="project" value="TreeGrafter"/>
</dbReference>
<keyword evidence="6" id="KW-0378">Hydrolase</keyword>
<dbReference type="Gene3D" id="3.40.50.300">
    <property type="entry name" value="P-loop containing nucleotide triphosphate hydrolases"/>
    <property type="match status" value="1"/>
</dbReference>
<dbReference type="Pfam" id="PF00004">
    <property type="entry name" value="AAA"/>
    <property type="match status" value="1"/>
</dbReference>
<evidence type="ECO:0000313" key="11">
    <source>
        <dbReference type="EMBL" id="GAI13178.1"/>
    </source>
</evidence>
<dbReference type="FunFam" id="3.40.50.300:FF:000001">
    <property type="entry name" value="ATP-dependent zinc metalloprotease FtsH"/>
    <property type="match status" value="1"/>
</dbReference>
<dbReference type="PANTHER" id="PTHR23076:SF97">
    <property type="entry name" value="ATP-DEPENDENT ZINC METALLOPROTEASE YME1L1"/>
    <property type="match status" value="1"/>
</dbReference>
<dbReference type="SMART" id="SM00382">
    <property type="entry name" value="AAA"/>
    <property type="match status" value="1"/>
</dbReference>
<dbReference type="InterPro" id="IPR003960">
    <property type="entry name" value="ATPase_AAA_CS"/>
</dbReference>
<organism evidence="11">
    <name type="scientific">marine sediment metagenome</name>
    <dbReference type="NCBI Taxonomy" id="412755"/>
    <lineage>
        <taxon>unclassified sequences</taxon>
        <taxon>metagenomes</taxon>
        <taxon>ecological metagenomes</taxon>
    </lineage>
</organism>
<dbReference type="GO" id="GO:0004176">
    <property type="term" value="F:ATP-dependent peptidase activity"/>
    <property type="evidence" value="ECO:0007669"/>
    <property type="project" value="TreeGrafter"/>
</dbReference>
<dbReference type="PANTHER" id="PTHR23076">
    <property type="entry name" value="METALLOPROTEASE M41 FTSH"/>
    <property type="match status" value="1"/>
</dbReference>
<feature type="domain" description="AAA+ ATPase" evidence="10">
    <location>
        <begin position="63"/>
        <end position="202"/>
    </location>
</feature>
<dbReference type="AlphaFoldDB" id="X1L2I2"/>
<keyword evidence="7" id="KW-0862">Zinc</keyword>
<accession>X1L2I2</accession>
<dbReference type="GO" id="GO:0006508">
    <property type="term" value="P:proteolysis"/>
    <property type="evidence" value="ECO:0007669"/>
    <property type="project" value="UniProtKB-KW"/>
</dbReference>
<dbReference type="CDD" id="cd19501">
    <property type="entry name" value="RecA-like_FtsH"/>
    <property type="match status" value="1"/>
</dbReference>
<dbReference type="GO" id="GO:0005886">
    <property type="term" value="C:plasma membrane"/>
    <property type="evidence" value="ECO:0007669"/>
    <property type="project" value="TreeGrafter"/>
</dbReference>
<keyword evidence="8" id="KW-0067">ATP-binding</keyword>
<dbReference type="GO" id="GO:0016887">
    <property type="term" value="F:ATP hydrolysis activity"/>
    <property type="evidence" value="ECO:0007669"/>
    <property type="project" value="InterPro"/>
</dbReference>
<name>X1L2I2_9ZZZZ</name>
<dbReference type="GO" id="GO:0046872">
    <property type="term" value="F:metal ion binding"/>
    <property type="evidence" value="ECO:0007669"/>
    <property type="project" value="UniProtKB-KW"/>
</dbReference>
<evidence type="ECO:0000256" key="5">
    <source>
        <dbReference type="ARBA" id="ARBA00022741"/>
    </source>
</evidence>
<comment type="caution">
    <text evidence="11">The sequence shown here is derived from an EMBL/GenBank/DDBJ whole genome shotgun (WGS) entry which is preliminary data.</text>
</comment>
<dbReference type="PROSITE" id="PS00674">
    <property type="entry name" value="AAA"/>
    <property type="match status" value="1"/>
</dbReference>
<evidence type="ECO:0000256" key="4">
    <source>
        <dbReference type="ARBA" id="ARBA00022723"/>
    </source>
</evidence>
<evidence type="ECO:0000256" key="8">
    <source>
        <dbReference type="ARBA" id="ARBA00022840"/>
    </source>
</evidence>
<dbReference type="GO" id="GO:0005524">
    <property type="term" value="F:ATP binding"/>
    <property type="evidence" value="ECO:0007669"/>
    <property type="project" value="UniProtKB-KW"/>
</dbReference>
<reference evidence="11" key="1">
    <citation type="journal article" date="2014" name="Front. Microbiol.">
        <title>High frequency of phylogenetically diverse reductive dehalogenase-homologous genes in deep subseafloor sedimentary metagenomes.</title>
        <authorList>
            <person name="Kawai M."/>
            <person name="Futagami T."/>
            <person name="Toyoda A."/>
            <person name="Takaki Y."/>
            <person name="Nishi S."/>
            <person name="Hori S."/>
            <person name="Arai W."/>
            <person name="Tsubouchi T."/>
            <person name="Morono Y."/>
            <person name="Uchiyama I."/>
            <person name="Ito T."/>
            <person name="Fujiyama A."/>
            <person name="Inagaki F."/>
            <person name="Takami H."/>
        </authorList>
    </citation>
    <scope>NUCLEOTIDE SEQUENCE</scope>
    <source>
        <strain evidence="11">Expedition CK06-06</strain>
    </source>
</reference>
<keyword evidence="3" id="KW-0645">Protease</keyword>
<evidence type="ECO:0000256" key="6">
    <source>
        <dbReference type="ARBA" id="ARBA00022801"/>
    </source>
</evidence>
<protein>
    <recommendedName>
        <fullName evidence="10">AAA+ ATPase domain-containing protein</fullName>
    </recommendedName>
</protein>
<keyword evidence="9" id="KW-0482">Metalloprotease</keyword>
<evidence type="ECO:0000259" key="10">
    <source>
        <dbReference type="SMART" id="SM00382"/>
    </source>
</evidence>
<evidence type="ECO:0000256" key="1">
    <source>
        <dbReference type="ARBA" id="ARBA00001947"/>
    </source>
</evidence>